<gene>
    <name evidence="1" type="ORF">JYU34_002323</name>
</gene>
<keyword evidence="2" id="KW-1185">Reference proteome</keyword>
<comment type="caution">
    <text evidence="1">The sequence shown here is derived from an EMBL/GenBank/DDBJ whole genome shotgun (WGS) entry which is preliminary data.</text>
</comment>
<sequence length="50" mass="5710">MWRFSRGAICAGNELHLNLDLELLELQADQTLSHQHITSHGRTGNFNYNS</sequence>
<proteinExistence type="predicted"/>
<organism evidence="1 2">
    <name type="scientific">Plutella xylostella</name>
    <name type="common">Diamondback moth</name>
    <name type="synonym">Plutella maculipennis</name>
    <dbReference type="NCBI Taxonomy" id="51655"/>
    <lineage>
        <taxon>Eukaryota</taxon>
        <taxon>Metazoa</taxon>
        <taxon>Ecdysozoa</taxon>
        <taxon>Arthropoda</taxon>
        <taxon>Hexapoda</taxon>
        <taxon>Insecta</taxon>
        <taxon>Pterygota</taxon>
        <taxon>Neoptera</taxon>
        <taxon>Endopterygota</taxon>
        <taxon>Lepidoptera</taxon>
        <taxon>Glossata</taxon>
        <taxon>Ditrysia</taxon>
        <taxon>Yponomeutoidea</taxon>
        <taxon>Plutellidae</taxon>
        <taxon>Plutella</taxon>
    </lineage>
</organism>
<dbReference type="Proteomes" id="UP000823941">
    <property type="component" value="Chromosome 4"/>
</dbReference>
<evidence type="ECO:0000313" key="2">
    <source>
        <dbReference type="Proteomes" id="UP000823941"/>
    </source>
</evidence>
<name>A0ABQ7R1Y2_PLUXY</name>
<dbReference type="EMBL" id="JAHIBW010000004">
    <property type="protein sequence ID" value="KAG7311291.1"/>
    <property type="molecule type" value="Genomic_DNA"/>
</dbReference>
<protein>
    <submittedName>
        <fullName evidence="1">Uncharacterized protein</fullName>
    </submittedName>
</protein>
<evidence type="ECO:0000313" key="1">
    <source>
        <dbReference type="EMBL" id="KAG7311291.1"/>
    </source>
</evidence>
<accession>A0ABQ7R1Y2</accession>
<reference evidence="1 2" key="1">
    <citation type="submission" date="2021-06" db="EMBL/GenBank/DDBJ databases">
        <title>A haploid diamondback moth (Plutella xylostella L.) genome assembly resolves 31 chromosomes and identifies a diamide resistance mutation.</title>
        <authorList>
            <person name="Ward C.M."/>
            <person name="Perry K.D."/>
            <person name="Baker G."/>
            <person name="Powis K."/>
            <person name="Heckel D.G."/>
            <person name="Baxter S.W."/>
        </authorList>
    </citation>
    <scope>NUCLEOTIDE SEQUENCE [LARGE SCALE GENOMIC DNA]</scope>
    <source>
        <strain evidence="1 2">LV</strain>
        <tissue evidence="1">Single pupa</tissue>
    </source>
</reference>